<dbReference type="PANTHER" id="PTHR21716:SF53">
    <property type="entry name" value="PERMEASE PERM-RELATED"/>
    <property type="match status" value="1"/>
</dbReference>
<evidence type="ECO:0000256" key="1">
    <source>
        <dbReference type="ARBA" id="ARBA00004651"/>
    </source>
</evidence>
<evidence type="ECO:0000256" key="6">
    <source>
        <dbReference type="ARBA" id="ARBA00022989"/>
    </source>
</evidence>
<feature type="transmembrane region" description="Helical" evidence="8">
    <location>
        <begin position="138"/>
        <end position="161"/>
    </location>
</feature>
<feature type="transmembrane region" description="Helical" evidence="8">
    <location>
        <begin position="35"/>
        <end position="53"/>
    </location>
</feature>
<evidence type="ECO:0000256" key="4">
    <source>
        <dbReference type="ARBA" id="ARBA00022475"/>
    </source>
</evidence>
<dbReference type="GO" id="GO:0055085">
    <property type="term" value="P:transmembrane transport"/>
    <property type="evidence" value="ECO:0007669"/>
    <property type="project" value="TreeGrafter"/>
</dbReference>
<feature type="transmembrane region" description="Helical" evidence="8">
    <location>
        <begin position="293"/>
        <end position="320"/>
    </location>
</feature>
<dbReference type="PANTHER" id="PTHR21716">
    <property type="entry name" value="TRANSMEMBRANE PROTEIN"/>
    <property type="match status" value="1"/>
</dbReference>
<evidence type="ECO:0000256" key="3">
    <source>
        <dbReference type="ARBA" id="ARBA00022448"/>
    </source>
</evidence>
<comment type="caution">
    <text evidence="9">The sequence shown here is derived from an EMBL/GenBank/DDBJ whole genome shotgun (WGS) entry which is preliminary data.</text>
</comment>
<keyword evidence="4" id="KW-1003">Cell membrane</keyword>
<dbReference type="AlphaFoldDB" id="A0A1F6C105"/>
<evidence type="ECO:0000256" key="8">
    <source>
        <dbReference type="SAM" id="Phobius"/>
    </source>
</evidence>
<dbReference type="Pfam" id="PF01594">
    <property type="entry name" value="AI-2E_transport"/>
    <property type="match status" value="1"/>
</dbReference>
<feature type="transmembrane region" description="Helical" evidence="8">
    <location>
        <begin position="201"/>
        <end position="220"/>
    </location>
</feature>
<feature type="transmembrane region" description="Helical" evidence="8">
    <location>
        <begin position="257"/>
        <end position="273"/>
    </location>
</feature>
<dbReference type="GO" id="GO:0005886">
    <property type="term" value="C:plasma membrane"/>
    <property type="evidence" value="ECO:0007669"/>
    <property type="project" value="UniProtKB-SubCell"/>
</dbReference>
<keyword evidence="3" id="KW-0813">Transport</keyword>
<evidence type="ECO:0000256" key="2">
    <source>
        <dbReference type="ARBA" id="ARBA00009773"/>
    </source>
</evidence>
<dbReference type="EMBL" id="MFKM01000033">
    <property type="protein sequence ID" value="OGG42869.1"/>
    <property type="molecule type" value="Genomic_DNA"/>
</dbReference>
<evidence type="ECO:0000256" key="7">
    <source>
        <dbReference type="ARBA" id="ARBA00023136"/>
    </source>
</evidence>
<reference evidence="9 10" key="1">
    <citation type="journal article" date="2016" name="Nat. Commun.">
        <title>Thousands of microbial genomes shed light on interconnected biogeochemical processes in an aquifer system.</title>
        <authorList>
            <person name="Anantharaman K."/>
            <person name="Brown C.T."/>
            <person name="Hug L.A."/>
            <person name="Sharon I."/>
            <person name="Castelle C.J."/>
            <person name="Probst A.J."/>
            <person name="Thomas B.C."/>
            <person name="Singh A."/>
            <person name="Wilkins M.J."/>
            <person name="Karaoz U."/>
            <person name="Brodie E.L."/>
            <person name="Williams K.H."/>
            <person name="Hubbard S.S."/>
            <person name="Banfield J.F."/>
        </authorList>
    </citation>
    <scope>NUCLEOTIDE SEQUENCE [LARGE SCALE GENOMIC DNA]</scope>
</reference>
<keyword evidence="7 8" id="KW-0472">Membrane</keyword>
<dbReference type="Proteomes" id="UP000176633">
    <property type="component" value="Unassembled WGS sequence"/>
</dbReference>
<comment type="subcellular location">
    <subcellularLocation>
        <location evidence="1">Cell membrane</location>
        <topology evidence="1">Multi-pass membrane protein</topology>
    </subcellularLocation>
</comment>
<dbReference type="InterPro" id="IPR002549">
    <property type="entry name" value="AI-2E-like"/>
</dbReference>
<keyword evidence="6 8" id="KW-1133">Transmembrane helix</keyword>
<evidence type="ECO:0000313" key="9">
    <source>
        <dbReference type="EMBL" id="OGG42869.1"/>
    </source>
</evidence>
<evidence type="ECO:0000313" key="10">
    <source>
        <dbReference type="Proteomes" id="UP000176633"/>
    </source>
</evidence>
<feature type="transmembrane region" description="Helical" evidence="8">
    <location>
        <begin position="65"/>
        <end position="87"/>
    </location>
</feature>
<evidence type="ECO:0008006" key="11">
    <source>
        <dbReference type="Google" id="ProtNLM"/>
    </source>
</evidence>
<accession>A0A1F6C105</accession>
<feature type="transmembrane region" description="Helical" evidence="8">
    <location>
        <begin position="226"/>
        <end position="250"/>
    </location>
</feature>
<protein>
    <recommendedName>
        <fullName evidence="11">AI-2E family transporter</fullName>
    </recommendedName>
</protein>
<dbReference type="STRING" id="1798473.A3G50_00550"/>
<name>A0A1F6C105_9BACT</name>
<comment type="similarity">
    <text evidence="2">Belongs to the autoinducer-2 exporter (AI-2E) (TC 2.A.86) family.</text>
</comment>
<sequence>MEKRYFEISWGSLWRALAFVLALIVLYLIKEILILLASAIIIASICQPWVNFLQKKKVSRLLGTSFVFILILVILGVFFWLVVPLVISQFGNFITNFNETIVKIGNQSFLTEIIQQLIINLKAAFDILAKGATAVFDLIFSIFGGIFLAITCLVLAFYLTLEENGVEKFFRSILPKSYEEWIISIFEKSTARIGRWFQGRIILSFIVGLLSWLGFYLLGMKYSGTLALLAAVLENIPLVGAIFAGLIAFLVALTDSWLLAVWVVIFFALVQQLENVLLTPLVMKKTTGLSPLVVLLALLIGTKIAGLIGFLLAIPATIIIQEIFEEGGRRKTRV</sequence>
<gene>
    <name evidence="9" type="ORF">A3G50_00550</name>
</gene>
<feature type="transmembrane region" description="Helical" evidence="8">
    <location>
        <begin position="12"/>
        <end position="29"/>
    </location>
</feature>
<keyword evidence="5 8" id="KW-0812">Transmembrane</keyword>
<proteinExistence type="inferred from homology"/>
<organism evidence="9 10">
    <name type="scientific">Candidatus Jorgensenbacteria bacterium RIFCSPLOWO2_12_FULL_42_11</name>
    <dbReference type="NCBI Taxonomy" id="1798473"/>
    <lineage>
        <taxon>Bacteria</taxon>
        <taxon>Candidatus Joergenseniibacteriota</taxon>
    </lineage>
</organism>
<evidence type="ECO:0000256" key="5">
    <source>
        <dbReference type="ARBA" id="ARBA00022692"/>
    </source>
</evidence>